<evidence type="ECO:0000313" key="2">
    <source>
        <dbReference type="Proteomes" id="UP000186955"/>
    </source>
</evidence>
<dbReference type="PANTHER" id="PTHR37540">
    <property type="entry name" value="TRANSCRIPTION FACTOR (ACR-2), PUTATIVE-RELATED-RELATED"/>
    <property type="match status" value="1"/>
</dbReference>
<protein>
    <submittedName>
        <fullName evidence="1">Uncharacterized protein</fullName>
    </submittedName>
</protein>
<dbReference type="AlphaFoldDB" id="A0A1Q5TBR1"/>
<gene>
    <name evidence="1" type="ORF">PENSUB_9942</name>
</gene>
<evidence type="ECO:0000313" key="1">
    <source>
        <dbReference type="EMBL" id="OKO97651.1"/>
    </source>
</evidence>
<sequence length="98" mass="11329">MAHAAAHLSKIQDKESNPDTLRFKTEAIEFVNKWLSDPTTAFKDEVFAAVLRLFTFERYQGTSERSNLHKRGLHQMVEARGGYKTFDTNWRLQLALSL</sequence>
<reference evidence="1 2" key="1">
    <citation type="submission" date="2016-10" db="EMBL/GenBank/DDBJ databases">
        <title>Genome sequence of the ascomycete fungus Penicillium subrubescens.</title>
        <authorList>
            <person name="De Vries R.P."/>
            <person name="Peng M."/>
            <person name="Dilokpimol A."/>
            <person name="Hilden K."/>
            <person name="Makela M.R."/>
            <person name="Grigoriev I."/>
            <person name="Riley R."/>
            <person name="Granchi Z."/>
        </authorList>
    </citation>
    <scope>NUCLEOTIDE SEQUENCE [LARGE SCALE GENOMIC DNA]</scope>
    <source>
        <strain evidence="1 2">CBS 132785</strain>
    </source>
</reference>
<dbReference type="Proteomes" id="UP000186955">
    <property type="component" value="Unassembled WGS sequence"/>
</dbReference>
<dbReference type="PANTHER" id="PTHR37540:SF5">
    <property type="entry name" value="TRANSCRIPTION FACTOR DOMAIN-CONTAINING PROTEIN"/>
    <property type="match status" value="1"/>
</dbReference>
<dbReference type="InterPro" id="IPR021858">
    <property type="entry name" value="Fun_TF"/>
</dbReference>
<dbReference type="Pfam" id="PF11951">
    <property type="entry name" value="Fungal_trans_2"/>
    <property type="match status" value="1"/>
</dbReference>
<comment type="caution">
    <text evidence="1">The sequence shown here is derived from an EMBL/GenBank/DDBJ whole genome shotgun (WGS) entry which is preliminary data.</text>
</comment>
<dbReference type="EMBL" id="MNBE01000688">
    <property type="protein sequence ID" value="OKO97651.1"/>
    <property type="molecule type" value="Genomic_DNA"/>
</dbReference>
<accession>A0A1Q5TBR1</accession>
<proteinExistence type="predicted"/>
<dbReference type="STRING" id="1316194.A0A1Q5TBR1"/>
<name>A0A1Q5TBR1_9EURO</name>
<organism evidence="1 2">
    <name type="scientific">Penicillium subrubescens</name>
    <dbReference type="NCBI Taxonomy" id="1316194"/>
    <lineage>
        <taxon>Eukaryota</taxon>
        <taxon>Fungi</taxon>
        <taxon>Dikarya</taxon>
        <taxon>Ascomycota</taxon>
        <taxon>Pezizomycotina</taxon>
        <taxon>Eurotiomycetes</taxon>
        <taxon>Eurotiomycetidae</taxon>
        <taxon>Eurotiales</taxon>
        <taxon>Aspergillaceae</taxon>
        <taxon>Penicillium</taxon>
    </lineage>
</organism>
<keyword evidence="2" id="KW-1185">Reference proteome</keyword>